<dbReference type="RefSeq" id="XP_028988880.1">
    <property type="nucleotide sequence ID" value="XM_029133047.3"/>
</dbReference>
<dbReference type="KEGG" id="bspl:114845156"/>
<feature type="compositionally biased region" description="Low complexity" evidence="1">
    <location>
        <begin position="149"/>
        <end position="163"/>
    </location>
</feature>
<dbReference type="RefSeq" id="XP_028988855.1">
    <property type="nucleotide sequence ID" value="XM_029133022.3"/>
</dbReference>
<dbReference type="InterPro" id="IPR052675">
    <property type="entry name" value="ZnF_transloc-Spindlin_int"/>
</dbReference>
<feature type="region of interest" description="Disordered" evidence="1">
    <location>
        <begin position="513"/>
        <end position="583"/>
    </location>
</feature>
<feature type="region of interest" description="Disordered" evidence="1">
    <location>
        <begin position="655"/>
        <end position="746"/>
    </location>
</feature>
<evidence type="ECO:0000313" key="3">
    <source>
        <dbReference type="Proteomes" id="UP000515150"/>
    </source>
</evidence>
<feature type="region of interest" description="Disordered" evidence="1">
    <location>
        <begin position="822"/>
        <end position="903"/>
    </location>
</feature>
<accession>A0A6P7L4J1</accession>
<evidence type="ECO:0000256" key="1">
    <source>
        <dbReference type="SAM" id="MobiDB-lite"/>
    </source>
</evidence>
<feature type="compositionally biased region" description="Polar residues" evidence="1">
    <location>
        <begin position="1020"/>
        <end position="1029"/>
    </location>
</feature>
<dbReference type="PANTHER" id="PTHR34589:SF2">
    <property type="entry name" value="ZINC FINGER TRANSLOCATION-ASSOCIATED PROTEIN"/>
    <property type="match status" value="1"/>
</dbReference>
<feature type="compositionally biased region" description="Polar residues" evidence="1">
    <location>
        <begin position="839"/>
        <end position="848"/>
    </location>
</feature>
<dbReference type="RefSeq" id="XP_028988870.1">
    <property type="nucleotide sequence ID" value="XM_029133037.2"/>
</dbReference>
<feature type="region of interest" description="Disordered" evidence="1">
    <location>
        <begin position="248"/>
        <end position="272"/>
    </location>
</feature>
<sequence>MPTAKGKGPSTSQRYRPASGYDDATLAQKREYWRTKKREQRARLSQRRGKPHDAGGLQLLSAPAPLTSTSSGPFKLPLTDFPAPQSGSAVQDSALGSAESRKEKWFQTMKLNKVLPHIAATCSITARAASDAAATDCLKAKGRVTRAVTSATSSGTQQDTSSSVPPVKVTRYTNGSAAKATPTPYVSMQGPSDPRTQHKAPVALHVQPKLPPTNARLLVSSPCDPVPVKALNTTPQSRTTRALVTAQRAKGDAQALPESEEERAAKRREQWRLKKREQRAKLAARAARAREKVQCVDASGQRRQAADAGLHLRKQGAARLKALFTSAKGENVRGQSRGAGLAAGNLQAQGNRTAQAAIPCDSTSGRKTGELHRKLPSYVHLSVSRGVARCKTPRQRLIESQKNLMSQRNIRCKSLLVSSVFGSRNLHRVDPGDSPEQVVAKRREYWRIKKREQRAKLSMEVKARLKEKDSLMRRVKRYQRILEEMRKARAPPHSAGGLLSHASEGIGGFIKEDGTVTANAPQGPTGGNAAVPNSMEEPRKSTPAAQPQRPPNAQPAQVSGQAEDKPPRLRAHSESTNASNPAPLTIQCAAQLTLTHPKTPLLARPQGRSAGSDAGGCVMKMAVSSAAPSLSPLVPDSGLTEDERMAKKREYWRMKKREQRAARAARLKQGAALQRRKAQKQLSRGLGGRARAPSRTEPDIKQERESMPAVDLNSQPQQAFCPDIKPPTSPPAPPPVPPQESDTALSADSQAATLLAVASMKKLLEESLSTVTEHKAVQTDVKKEATEQDMKPDVAQLFPVKDEVSPLDDLTLQTNWQPDTDALVANSSQSPHLKDLSHPSRTLSPPKTSSEKVPLAACEHFSQARDPSPPRRTRPLPTQKPSLHSCCAPEPPKLHHLPMDQQHQLQGQCQSSRSPPARVLSCATVELSGLTSIQRKREYWKLMKRQQRARLKARQGGASLRSMQAPAKLSLRPRPSIASVATIPNISTVLVTSPTTCNGQQCPTDTLQLINSVSCSLRSEQSHMNTGPSPISPNCLGPRQGQQHVGPGCPKWTSKSTDIDPGPSLPTLKPPDNPLACINLQPIELPDQPSDSSLGPLRIPCVKFQSPTCVIDPPTKLPPISTMVPPKPVPGESEEEFLKRKREYWRIKKKEQRARKAFRDKGIPPRRSSENWRPILPTQNLQTQDSGQWGSCAESDNLLRNSQDSIPGLFPCSNYTAPLEDGSVVLFPDFESNDGEEGSVSDAVWRNRYLMDYDPLNQLLVCMVCGDLQYSHSLEGVRAHIDEAHPETLNLETGERLRILEAWDEQVSQRERFFTSQLQQHSGPLAEAHRN</sequence>
<name>A0A6P7L4J1_BETSP</name>
<evidence type="ECO:0000313" key="4">
    <source>
        <dbReference type="RefSeq" id="XP_028988855.1"/>
    </source>
</evidence>
<evidence type="ECO:0000313" key="5">
    <source>
        <dbReference type="RefSeq" id="XP_028988863.1"/>
    </source>
</evidence>
<feature type="region of interest" description="Disordered" evidence="1">
    <location>
        <begin position="1020"/>
        <end position="1073"/>
    </location>
</feature>
<evidence type="ECO:0000259" key="2">
    <source>
        <dbReference type="Pfam" id="PF18658"/>
    </source>
</evidence>
<feature type="region of interest" description="Disordered" evidence="1">
    <location>
        <begin position="178"/>
        <end position="197"/>
    </location>
</feature>
<organism evidence="3 6">
    <name type="scientific">Betta splendens</name>
    <name type="common">Siamese fighting fish</name>
    <dbReference type="NCBI Taxonomy" id="158456"/>
    <lineage>
        <taxon>Eukaryota</taxon>
        <taxon>Metazoa</taxon>
        <taxon>Chordata</taxon>
        <taxon>Craniata</taxon>
        <taxon>Vertebrata</taxon>
        <taxon>Euteleostomi</taxon>
        <taxon>Actinopterygii</taxon>
        <taxon>Neopterygii</taxon>
        <taxon>Teleostei</taxon>
        <taxon>Neoteleostei</taxon>
        <taxon>Acanthomorphata</taxon>
        <taxon>Anabantaria</taxon>
        <taxon>Anabantiformes</taxon>
        <taxon>Anabantoidei</taxon>
        <taxon>Osphronemidae</taxon>
        <taxon>Betta</taxon>
    </lineage>
</organism>
<feature type="compositionally biased region" description="Polar residues" evidence="1">
    <location>
        <begin position="574"/>
        <end position="583"/>
    </location>
</feature>
<feature type="compositionally biased region" description="Pro residues" evidence="1">
    <location>
        <begin position="724"/>
        <end position="738"/>
    </location>
</feature>
<dbReference type="Proteomes" id="UP000515150">
    <property type="component" value="Chromosome 2"/>
</dbReference>
<feature type="region of interest" description="Disordered" evidence="1">
    <location>
        <begin position="1"/>
        <end position="95"/>
    </location>
</feature>
<feature type="compositionally biased region" description="Basic and acidic residues" evidence="1">
    <location>
        <begin position="262"/>
        <end position="272"/>
    </location>
</feature>
<dbReference type="OrthoDB" id="8962639at2759"/>
<feature type="compositionally biased region" description="Basic residues" evidence="1">
    <location>
        <begin position="655"/>
        <end position="666"/>
    </location>
</feature>
<gene>
    <name evidence="4 5 6 7" type="primary">si:dkey-28a3.2</name>
</gene>
<dbReference type="GO" id="GO:0045892">
    <property type="term" value="P:negative regulation of DNA-templated transcription"/>
    <property type="evidence" value="ECO:0007669"/>
    <property type="project" value="TreeGrafter"/>
</dbReference>
<dbReference type="InterPro" id="IPR040647">
    <property type="entry name" value="SPIN-DOC_Znf-C2H2"/>
</dbReference>
<feature type="region of interest" description="Disordered" evidence="1">
    <location>
        <begin position="149"/>
        <end position="168"/>
    </location>
</feature>
<reference evidence="4 5" key="1">
    <citation type="submission" date="2025-04" db="UniProtKB">
        <authorList>
            <consortium name="RefSeq"/>
        </authorList>
    </citation>
    <scope>IDENTIFICATION</scope>
</reference>
<protein>
    <submittedName>
        <fullName evidence="4 5">Uncharacterized protein si:dkey-28a3.2</fullName>
    </submittedName>
</protein>
<dbReference type="GeneID" id="114845156"/>
<evidence type="ECO:0000313" key="6">
    <source>
        <dbReference type="RefSeq" id="XP_028988870.1"/>
    </source>
</evidence>
<dbReference type="RefSeq" id="XP_028988863.1">
    <property type="nucleotide sequence ID" value="XM_029133030.3"/>
</dbReference>
<keyword evidence="3" id="KW-1185">Reference proteome</keyword>
<dbReference type="Pfam" id="PF18658">
    <property type="entry name" value="zf-C2H2_12"/>
    <property type="match status" value="1"/>
</dbReference>
<feature type="compositionally biased region" description="Basic and acidic residues" evidence="1">
    <location>
        <begin position="562"/>
        <end position="573"/>
    </location>
</feature>
<feature type="region of interest" description="Disordered" evidence="1">
    <location>
        <begin position="1113"/>
        <end position="1135"/>
    </location>
</feature>
<feature type="compositionally biased region" description="Basic and acidic residues" evidence="1">
    <location>
        <begin position="694"/>
        <end position="706"/>
    </location>
</feature>
<dbReference type="PANTHER" id="PTHR34589">
    <property type="entry name" value="SIMILAR TO RIKEN CDNA 2700081O15"/>
    <property type="match status" value="1"/>
</dbReference>
<feature type="compositionally biased region" description="Basic residues" evidence="1">
    <location>
        <begin position="35"/>
        <end position="50"/>
    </location>
</feature>
<evidence type="ECO:0000313" key="7">
    <source>
        <dbReference type="RefSeq" id="XP_028988880.1"/>
    </source>
</evidence>
<proteinExistence type="predicted"/>
<feature type="domain" description="SPIN-DOC-like zinc-finger" evidence="2">
    <location>
        <begin position="1244"/>
        <end position="1305"/>
    </location>
</feature>